<dbReference type="InterPro" id="IPR000639">
    <property type="entry name" value="Epox_hydrolase-like"/>
</dbReference>
<accession>A0A1D9Q012</accession>
<dbReference type="SUPFAM" id="SSF53474">
    <property type="entry name" value="alpha/beta-Hydrolases"/>
    <property type="match status" value="1"/>
</dbReference>
<reference evidence="3" key="1">
    <citation type="journal article" date="2017" name="Genome Biol. Evol.">
        <title>The complete genome sequence of the phytopathogenic fungus Sclerotinia sclerotiorum reveals insights into the genome architecture of broad host range pathogens.</title>
        <authorList>
            <person name="Derbyshire M."/>
            <person name="Denton-Giles M."/>
            <person name="Hegedus D."/>
            <person name="Seifbarghy S."/>
            <person name="Rollins J."/>
            <person name="van Kan J."/>
            <person name="Seidl M.F."/>
            <person name="Faino L."/>
            <person name="Mbengue M."/>
            <person name="Navaud O."/>
            <person name="Raffaele S."/>
            <person name="Hammond-Kosack K."/>
            <person name="Heard S."/>
            <person name="Oliver R."/>
        </authorList>
    </citation>
    <scope>NUCLEOTIDE SEQUENCE [LARGE SCALE GENOMIC DNA]</scope>
    <source>
        <strain evidence="3">ATCC 18683 / 1980 / Ss-1</strain>
    </source>
</reference>
<dbReference type="OrthoDB" id="190201at2759"/>
<evidence type="ECO:0000313" key="2">
    <source>
        <dbReference type="EMBL" id="APA08267.1"/>
    </source>
</evidence>
<dbReference type="PANTHER" id="PTHR43798">
    <property type="entry name" value="MONOACYLGLYCEROL LIPASE"/>
    <property type="match status" value="1"/>
</dbReference>
<dbReference type="Proteomes" id="UP000177798">
    <property type="component" value="Chromosome 3"/>
</dbReference>
<dbReference type="VEuPathDB" id="FungiDB:sscle_03g030370"/>
<dbReference type="InterPro" id="IPR000073">
    <property type="entry name" value="AB_hydrolase_1"/>
</dbReference>
<organism evidence="2 3">
    <name type="scientific">Sclerotinia sclerotiorum (strain ATCC 18683 / 1980 / Ss-1)</name>
    <name type="common">White mold</name>
    <name type="synonym">Whetzelinia sclerotiorum</name>
    <dbReference type="NCBI Taxonomy" id="665079"/>
    <lineage>
        <taxon>Eukaryota</taxon>
        <taxon>Fungi</taxon>
        <taxon>Dikarya</taxon>
        <taxon>Ascomycota</taxon>
        <taxon>Pezizomycotina</taxon>
        <taxon>Leotiomycetes</taxon>
        <taxon>Helotiales</taxon>
        <taxon>Sclerotiniaceae</taxon>
        <taxon>Sclerotinia</taxon>
    </lineage>
</organism>
<dbReference type="EMBL" id="CP017816">
    <property type="protein sequence ID" value="APA08267.1"/>
    <property type="molecule type" value="Genomic_DNA"/>
</dbReference>
<gene>
    <name evidence="2" type="ORF">sscle_03g030370</name>
</gene>
<dbReference type="Pfam" id="PF12697">
    <property type="entry name" value="Abhydrolase_6"/>
    <property type="match status" value="1"/>
</dbReference>
<sequence length="305" mass="33206">MMTSSKIYDINSFIQLNVLSSGVPNSSPALIFLHFWGGSSSTYSPLMKLLSANYFCLAIDFRGWGSSTGTQDPDAYHIRDLSKDIFTLIPQLLPPDQSFILIGHSMGGKVAMHLSFAIETLPPTRSFPKLRGLVLLAPAPPTSLVLPEEMAKQQLTAFDTIEAANFTVTHILSTTPLPDHVVGSLVTNAVTCNQCAKPAWPEYGMKEDILEESRMITVPTLVLAGGDDKVETLERVKETLDNLSGVVEKRKTLIVLDGVGHLMMLEAPNEVSGEIVGFVGKVMREMAQPKDQTQARGSTSGIYCH</sequence>
<dbReference type="PRINTS" id="PR00412">
    <property type="entry name" value="EPOXHYDRLASE"/>
</dbReference>
<feature type="domain" description="AB hydrolase-1" evidence="1">
    <location>
        <begin position="30"/>
        <end position="271"/>
    </location>
</feature>
<dbReference type="AlphaFoldDB" id="A0A1D9Q012"/>
<name>A0A1D9Q012_SCLS1</name>
<dbReference type="GO" id="GO:0003824">
    <property type="term" value="F:catalytic activity"/>
    <property type="evidence" value="ECO:0007669"/>
    <property type="project" value="InterPro"/>
</dbReference>
<dbReference type="PRINTS" id="PR00111">
    <property type="entry name" value="ABHYDROLASE"/>
</dbReference>
<evidence type="ECO:0000259" key="1">
    <source>
        <dbReference type="Pfam" id="PF12697"/>
    </source>
</evidence>
<dbReference type="InterPro" id="IPR029058">
    <property type="entry name" value="AB_hydrolase_fold"/>
</dbReference>
<dbReference type="PANTHER" id="PTHR43798:SF5">
    <property type="entry name" value="MONOACYLGLYCEROL LIPASE ABHD6"/>
    <property type="match status" value="1"/>
</dbReference>
<proteinExistence type="predicted"/>
<evidence type="ECO:0000313" key="3">
    <source>
        <dbReference type="Proteomes" id="UP000177798"/>
    </source>
</evidence>
<protein>
    <recommendedName>
        <fullName evidence="1">AB hydrolase-1 domain-containing protein</fullName>
    </recommendedName>
</protein>
<dbReference type="InterPro" id="IPR050266">
    <property type="entry name" value="AB_hydrolase_sf"/>
</dbReference>
<dbReference type="Gene3D" id="3.40.50.1820">
    <property type="entry name" value="alpha/beta hydrolase"/>
    <property type="match status" value="1"/>
</dbReference>